<comment type="cofactor">
    <cofactor evidence="5">
        <name>[2Fe-2S] cluster</name>
        <dbReference type="ChEBI" id="CHEBI:190135"/>
    </cofactor>
</comment>
<dbReference type="PANTHER" id="PTHR46491:SF3">
    <property type="entry name" value="CDGSH IRON-SULFUR DOMAIN-CONTAINING PROTEIN 3, MITOCHONDRIAL"/>
    <property type="match status" value="1"/>
</dbReference>
<evidence type="ECO:0000259" key="6">
    <source>
        <dbReference type="SMART" id="SM00704"/>
    </source>
</evidence>
<evidence type="ECO:0000256" key="3">
    <source>
        <dbReference type="ARBA" id="ARBA00023004"/>
    </source>
</evidence>
<dbReference type="Proteomes" id="UP001162131">
    <property type="component" value="Unassembled WGS sequence"/>
</dbReference>
<dbReference type="PANTHER" id="PTHR46491">
    <property type="entry name" value="CDGSH IRON SULFUR DOMAIN PROTEIN HOMOLOG"/>
    <property type="match status" value="1"/>
</dbReference>
<feature type="domain" description="Iron-binding zinc finger CDGSH type" evidence="6">
    <location>
        <begin position="54"/>
        <end position="87"/>
    </location>
</feature>
<sequence>MEAAAVPSDVRVKPKRGPYRAELVAGQTYYWCDCGRSANQPYCDGSHAGTPFGPLPFTPEESKVYWLCGCKYSLNKPHCDSQHNKIEW</sequence>
<feature type="domain" description="Iron-binding zinc finger CDGSH type" evidence="6">
    <location>
        <begin position="16"/>
        <end position="53"/>
    </location>
</feature>
<dbReference type="InterPro" id="IPR042216">
    <property type="entry name" value="MitoNEET_CISD"/>
</dbReference>
<evidence type="ECO:0000256" key="4">
    <source>
        <dbReference type="ARBA" id="ARBA00023014"/>
    </source>
</evidence>
<protein>
    <recommendedName>
        <fullName evidence="6">Iron-binding zinc finger CDGSH type domain-containing protein</fullName>
    </recommendedName>
</protein>
<evidence type="ECO:0000256" key="5">
    <source>
        <dbReference type="ARBA" id="ARBA00034078"/>
    </source>
</evidence>
<keyword evidence="1" id="KW-0001">2Fe-2S</keyword>
<keyword evidence="4" id="KW-0411">Iron-sulfur</keyword>
<keyword evidence="2" id="KW-0479">Metal-binding</keyword>
<name>A0AAU9IZ98_9CILI</name>
<dbReference type="GO" id="GO:0051537">
    <property type="term" value="F:2 iron, 2 sulfur cluster binding"/>
    <property type="evidence" value="ECO:0007669"/>
    <property type="project" value="UniProtKB-KW"/>
</dbReference>
<accession>A0AAU9IZ98</accession>
<keyword evidence="8" id="KW-1185">Reference proteome</keyword>
<keyword evidence="3" id="KW-0408">Iron</keyword>
<evidence type="ECO:0000313" key="8">
    <source>
        <dbReference type="Proteomes" id="UP001162131"/>
    </source>
</evidence>
<dbReference type="SMART" id="SM00704">
    <property type="entry name" value="ZnF_CDGSH"/>
    <property type="match status" value="2"/>
</dbReference>
<dbReference type="AlphaFoldDB" id="A0AAU9IZ98"/>
<evidence type="ECO:0000313" key="7">
    <source>
        <dbReference type="EMBL" id="CAG9319340.1"/>
    </source>
</evidence>
<dbReference type="InterPro" id="IPR018967">
    <property type="entry name" value="FeS-contain_CDGSH-typ"/>
</dbReference>
<dbReference type="GO" id="GO:0046872">
    <property type="term" value="F:metal ion binding"/>
    <property type="evidence" value="ECO:0007669"/>
    <property type="project" value="UniProtKB-KW"/>
</dbReference>
<evidence type="ECO:0000256" key="2">
    <source>
        <dbReference type="ARBA" id="ARBA00022723"/>
    </source>
</evidence>
<dbReference type="Pfam" id="PF09360">
    <property type="entry name" value="zf-CDGSH"/>
    <property type="match status" value="1"/>
</dbReference>
<dbReference type="EMBL" id="CAJZBQ010000022">
    <property type="protein sequence ID" value="CAG9319340.1"/>
    <property type="molecule type" value="Genomic_DNA"/>
</dbReference>
<gene>
    <name evidence="7" type="ORF">BSTOLATCC_MIC23548</name>
</gene>
<reference evidence="7" key="1">
    <citation type="submission" date="2021-09" db="EMBL/GenBank/DDBJ databases">
        <authorList>
            <consortium name="AG Swart"/>
            <person name="Singh M."/>
            <person name="Singh A."/>
            <person name="Seah K."/>
            <person name="Emmerich C."/>
        </authorList>
    </citation>
    <scope>NUCLEOTIDE SEQUENCE</scope>
    <source>
        <strain evidence="7">ATCC30299</strain>
    </source>
</reference>
<proteinExistence type="predicted"/>
<comment type="caution">
    <text evidence="7">The sequence shown here is derived from an EMBL/GenBank/DDBJ whole genome shotgun (WGS) entry which is preliminary data.</text>
</comment>
<organism evidence="7 8">
    <name type="scientific">Blepharisma stoltei</name>
    <dbReference type="NCBI Taxonomy" id="1481888"/>
    <lineage>
        <taxon>Eukaryota</taxon>
        <taxon>Sar</taxon>
        <taxon>Alveolata</taxon>
        <taxon>Ciliophora</taxon>
        <taxon>Postciliodesmatophora</taxon>
        <taxon>Heterotrichea</taxon>
        <taxon>Heterotrichida</taxon>
        <taxon>Blepharismidae</taxon>
        <taxon>Blepharisma</taxon>
    </lineage>
</organism>
<evidence type="ECO:0000256" key="1">
    <source>
        <dbReference type="ARBA" id="ARBA00022714"/>
    </source>
</evidence>
<dbReference type="GO" id="GO:0005739">
    <property type="term" value="C:mitochondrion"/>
    <property type="evidence" value="ECO:0007669"/>
    <property type="project" value="TreeGrafter"/>
</dbReference>
<dbReference type="InterPro" id="IPR052950">
    <property type="entry name" value="CISD"/>
</dbReference>
<dbReference type="Gene3D" id="3.40.5.90">
    <property type="entry name" value="CDGSH iron-sulfur domain, mitoNEET-type"/>
    <property type="match status" value="2"/>
</dbReference>